<reference evidence="2 3" key="1">
    <citation type="submission" date="2016-10" db="EMBL/GenBank/DDBJ databases">
        <authorList>
            <person name="de Groot N.N."/>
        </authorList>
    </citation>
    <scope>NUCLEOTIDE SEQUENCE [LARGE SCALE GENOMIC DNA]</scope>
    <source>
        <strain evidence="2 3">DSM 17794</strain>
    </source>
</reference>
<evidence type="ECO:0000256" key="1">
    <source>
        <dbReference type="SAM" id="MobiDB-lite"/>
    </source>
</evidence>
<sequence length="49" mass="5380">MTTLINILINMLLAALGFQQEVATDPPPDQTEISAECKAPQDDSKIYKC</sequence>
<proteinExistence type="predicted"/>
<accession>A0A1I5CEI0</accession>
<feature type="region of interest" description="Disordered" evidence="1">
    <location>
        <begin position="24"/>
        <end position="49"/>
    </location>
</feature>
<dbReference type="Proteomes" id="UP000199153">
    <property type="component" value="Unassembled WGS sequence"/>
</dbReference>
<protein>
    <submittedName>
        <fullName evidence="2">Uncharacterized protein</fullName>
    </submittedName>
</protein>
<dbReference type="AlphaFoldDB" id="A0A1I5CEI0"/>
<dbReference type="EMBL" id="FOVL01000021">
    <property type="protein sequence ID" value="SFN85419.1"/>
    <property type="molecule type" value="Genomic_DNA"/>
</dbReference>
<feature type="compositionally biased region" description="Basic and acidic residues" evidence="1">
    <location>
        <begin position="39"/>
        <end position="49"/>
    </location>
</feature>
<gene>
    <name evidence="2" type="ORF">SAMN05660413_02818</name>
</gene>
<name>A0A1I5CEI0_9FLAO</name>
<keyword evidence="3" id="KW-1185">Reference proteome</keyword>
<dbReference type="STRING" id="287099.SAMN05660413_02818"/>
<evidence type="ECO:0000313" key="2">
    <source>
        <dbReference type="EMBL" id="SFN85419.1"/>
    </source>
</evidence>
<organism evidence="2 3">
    <name type="scientific">Salegentibacter flavus</name>
    <dbReference type="NCBI Taxonomy" id="287099"/>
    <lineage>
        <taxon>Bacteria</taxon>
        <taxon>Pseudomonadati</taxon>
        <taxon>Bacteroidota</taxon>
        <taxon>Flavobacteriia</taxon>
        <taxon>Flavobacteriales</taxon>
        <taxon>Flavobacteriaceae</taxon>
        <taxon>Salegentibacter</taxon>
    </lineage>
</organism>
<evidence type="ECO:0000313" key="3">
    <source>
        <dbReference type="Proteomes" id="UP000199153"/>
    </source>
</evidence>